<organism evidence="1 2">
    <name type="scientific">Legionella beliardensis</name>
    <dbReference type="NCBI Taxonomy" id="91822"/>
    <lineage>
        <taxon>Bacteria</taxon>
        <taxon>Pseudomonadati</taxon>
        <taxon>Pseudomonadota</taxon>
        <taxon>Gammaproteobacteria</taxon>
        <taxon>Legionellales</taxon>
        <taxon>Legionellaceae</taxon>
        <taxon>Legionella</taxon>
    </lineage>
</organism>
<dbReference type="EMBL" id="UGNV01000006">
    <property type="protein sequence ID" value="STX55792.1"/>
    <property type="molecule type" value="Genomic_DNA"/>
</dbReference>
<keyword evidence="2" id="KW-1185">Reference proteome</keyword>
<evidence type="ECO:0000313" key="2">
    <source>
        <dbReference type="Proteomes" id="UP000254968"/>
    </source>
</evidence>
<evidence type="ECO:0008006" key="3">
    <source>
        <dbReference type="Google" id="ProtNLM"/>
    </source>
</evidence>
<proteinExistence type="predicted"/>
<dbReference type="AlphaFoldDB" id="A0A378JYG2"/>
<sequence>MNNYSILICNILRVELLKPKFAPCYTEPLSNTFNYIKNKIDHKVAIDFHNFEIQISISTDKPVSFNDLRDEFLCLHELFMLLLGYFPDIKEINIFGENESNNDYLKEKSQKLHEDLLSCYYSYNDIKKNCTCLIDIATFDYKHTILKWISYRHKYNLQHRLYLYTTSAIEFLIDLRLALLSQVFEPMFQVFCQRKKPKIFKNILQEIILIKGTHIFEKEINNKKLVPIIDKIKSNRNQLFHVNKMKNIPTGAECLCLFHKLNLLYRHSLLYHLEINFEDYSFNFKNLIKLIEASFKECS</sequence>
<protein>
    <recommendedName>
        <fullName evidence="3">ApeA N-terminal domain-containing protein</fullName>
    </recommendedName>
</protein>
<dbReference type="Proteomes" id="UP000254968">
    <property type="component" value="Unassembled WGS sequence"/>
</dbReference>
<reference evidence="1 2" key="1">
    <citation type="submission" date="2018-06" db="EMBL/GenBank/DDBJ databases">
        <authorList>
            <consortium name="Pathogen Informatics"/>
            <person name="Doyle S."/>
        </authorList>
    </citation>
    <scope>NUCLEOTIDE SEQUENCE [LARGE SCALE GENOMIC DNA]</scope>
    <source>
        <strain evidence="1 2">NCTC13315</strain>
    </source>
</reference>
<accession>A0A378JYG2</accession>
<name>A0A378JYG2_9GAMM</name>
<evidence type="ECO:0000313" key="1">
    <source>
        <dbReference type="EMBL" id="STX55792.1"/>
    </source>
</evidence>
<dbReference type="RefSeq" id="WP_115304394.1">
    <property type="nucleotide sequence ID" value="NZ_CAAAHO010000016.1"/>
</dbReference>
<dbReference type="OrthoDB" id="9962213at2"/>
<gene>
    <name evidence="1" type="ORF">NCTC13315_03162</name>
</gene>